<proteinExistence type="predicted"/>
<sequence>MGRILWRHSAGKDVDTKHNADLAAKGNLWDDKTISSVDFFEGTAAQGYKLRLHEGDVLDIDLGDERLPW</sequence>
<accession>A0ABX0PG49</accession>
<organism evidence="1 2">
    <name type="scientific">Telluria antibiotica</name>
    <dbReference type="NCBI Taxonomy" id="2717319"/>
    <lineage>
        <taxon>Bacteria</taxon>
        <taxon>Pseudomonadati</taxon>
        <taxon>Pseudomonadota</taxon>
        <taxon>Betaproteobacteria</taxon>
        <taxon>Burkholderiales</taxon>
        <taxon>Oxalobacteraceae</taxon>
        <taxon>Telluria group</taxon>
        <taxon>Telluria</taxon>
    </lineage>
</organism>
<evidence type="ECO:0000313" key="1">
    <source>
        <dbReference type="EMBL" id="NIA56408.1"/>
    </source>
</evidence>
<keyword evidence="2" id="KW-1185">Reference proteome</keyword>
<dbReference type="EMBL" id="JAAQOM010000014">
    <property type="protein sequence ID" value="NIA56408.1"/>
    <property type="molecule type" value="Genomic_DNA"/>
</dbReference>
<comment type="caution">
    <text evidence="1">The sequence shown here is derived from an EMBL/GenBank/DDBJ whole genome shotgun (WGS) entry which is preliminary data.</text>
</comment>
<reference evidence="1 2" key="1">
    <citation type="submission" date="2020-03" db="EMBL/GenBank/DDBJ databases">
        <title>Genome sequence of strain Massilia sp. TW-1.</title>
        <authorList>
            <person name="Chaudhary D.K."/>
        </authorList>
    </citation>
    <scope>NUCLEOTIDE SEQUENCE [LARGE SCALE GENOMIC DNA]</scope>
    <source>
        <strain evidence="1 2">TW-1</strain>
    </source>
</reference>
<gene>
    <name evidence="1" type="ORF">HAV22_22520</name>
</gene>
<dbReference type="Proteomes" id="UP000716322">
    <property type="component" value="Unassembled WGS sequence"/>
</dbReference>
<evidence type="ECO:0000313" key="2">
    <source>
        <dbReference type="Proteomes" id="UP000716322"/>
    </source>
</evidence>
<protein>
    <submittedName>
        <fullName evidence="1">Uncharacterized protein</fullName>
    </submittedName>
</protein>
<name>A0ABX0PG49_9BURK</name>